<comment type="caution">
    <text evidence="1">The sequence shown here is derived from an EMBL/GenBank/DDBJ whole genome shotgun (WGS) entry which is preliminary data.</text>
</comment>
<keyword evidence="2" id="KW-1185">Reference proteome</keyword>
<gene>
    <name evidence="1" type="ORF">LPH55_08375</name>
</gene>
<reference evidence="1" key="1">
    <citation type="submission" date="2021-11" db="EMBL/GenBank/DDBJ databases">
        <title>Genome sequence of Xylella taiwanensis PLS432.</title>
        <authorList>
            <person name="Weng L.-W."/>
            <person name="Su C.-C."/>
            <person name="Tsai C.-W."/>
            <person name="Kuo C.-H."/>
        </authorList>
    </citation>
    <scope>NUCLEOTIDE SEQUENCE</scope>
    <source>
        <strain evidence="1">PLS432</strain>
    </source>
</reference>
<evidence type="ECO:0008006" key="3">
    <source>
        <dbReference type="Google" id="ProtNLM"/>
    </source>
</evidence>
<proteinExistence type="predicted"/>
<evidence type="ECO:0000313" key="1">
    <source>
        <dbReference type="EMBL" id="MCD8473471.1"/>
    </source>
</evidence>
<protein>
    <recommendedName>
        <fullName evidence="3">Bacteriocin</fullName>
    </recommendedName>
</protein>
<accession>A0ABS8TTL9</accession>
<evidence type="ECO:0000313" key="2">
    <source>
        <dbReference type="Proteomes" id="UP001430701"/>
    </source>
</evidence>
<dbReference type="EMBL" id="JAJPPU010000002">
    <property type="protein sequence ID" value="MCD8473471.1"/>
    <property type="molecule type" value="Genomic_DNA"/>
</dbReference>
<sequence length="73" mass="7685">MRELNQVEVEQISGASGGGRGGLLGAIFNNILGGLSPVFNNSPVSFNPFNIFNPLKILNLLKPASSVLENSKS</sequence>
<dbReference type="Proteomes" id="UP001430701">
    <property type="component" value="Unassembled WGS sequence"/>
</dbReference>
<organism evidence="1 2">
    <name type="scientific">Xylella taiwanensis</name>
    <dbReference type="NCBI Taxonomy" id="1444770"/>
    <lineage>
        <taxon>Bacteria</taxon>
        <taxon>Pseudomonadati</taxon>
        <taxon>Pseudomonadota</taxon>
        <taxon>Gammaproteobacteria</taxon>
        <taxon>Lysobacterales</taxon>
        <taxon>Lysobacteraceae</taxon>
        <taxon>Xylella</taxon>
    </lineage>
</organism>
<dbReference type="GeneID" id="68900361"/>
<dbReference type="RefSeq" id="WP_152536585.1">
    <property type="nucleotide sequence ID" value="NZ_CP053627.1"/>
</dbReference>
<name>A0ABS8TTL9_9GAMM</name>